<sequence>MKVMQVLPELTSGGVEQVTIGLAEHLVAQGHQSIVVSNGGKLVPGLTENGSTHLQREVHKKSLLSLRHVPALRNLLRAEQPDILHLRSRAPAWLFYLAWKGLPPTERPRLVTTVHGLYSVNRYSRIMTRGEVVICVSQAVKQYVLQNYPDASPDCLEICYEGISREDFSSEFRPAESWKEKWYQEFPQTAGKRLIALPGRLTRLKGHHTFLKLIATLRSNNPQVHGLIVGGAHPKKEGYLDELRKEVQAQGLAESITFTGKRSDLREVLSLADLSLSLSEKPESFGLTILEALALGTPVIAYDEGGASEILAKLCPAGAIPRDDFAALVERAGNFLHSPPEIAPNNDFLADTSHRKTEKIYQDLLHSPRR</sequence>
<dbReference type="EMBL" id="BMXI01000001">
    <property type="protein sequence ID" value="GHC40397.1"/>
    <property type="molecule type" value="Genomic_DNA"/>
</dbReference>
<keyword evidence="4" id="KW-1185">Reference proteome</keyword>
<dbReference type="RefSeq" id="WP_189566304.1">
    <property type="nucleotide sequence ID" value="NZ_BMXI01000001.1"/>
</dbReference>
<organism evidence="3 4">
    <name type="scientific">Roseibacillus persicicus</name>
    <dbReference type="NCBI Taxonomy" id="454148"/>
    <lineage>
        <taxon>Bacteria</taxon>
        <taxon>Pseudomonadati</taxon>
        <taxon>Verrucomicrobiota</taxon>
        <taxon>Verrucomicrobiia</taxon>
        <taxon>Verrucomicrobiales</taxon>
        <taxon>Verrucomicrobiaceae</taxon>
        <taxon>Roseibacillus</taxon>
    </lineage>
</organism>
<protein>
    <submittedName>
        <fullName evidence="3">Glycosyl transferase</fullName>
    </submittedName>
</protein>
<accession>A0A918TDY4</accession>
<proteinExistence type="predicted"/>
<feature type="domain" description="Glycosyl transferase family 1" evidence="1">
    <location>
        <begin position="181"/>
        <end position="339"/>
    </location>
</feature>
<keyword evidence="3" id="KW-0808">Transferase</keyword>
<dbReference type="Pfam" id="PF13439">
    <property type="entry name" value="Glyco_transf_4"/>
    <property type="match status" value="1"/>
</dbReference>
<evidence type="ECO:0000259" key="1">
    <source>
        <dbReference type="Pfam" id="PF00534"/>
    </source>
</evidence>
<dbReference type="GO" id="GO:0016757">
    <property type="term" value="F:glycosyltransferase activity"/>
    <property type="evidence" value="ECO:0007669"/>
    <property type="project" value="InterPro"/>
</dbReference>
<feature type="domain" description="Glycosyltransferase subfamily 4-like N-terminal" evidence="2">
    <location>
        <begin position="13"/>
        <end position="164"/>
    </location>
</feature>
<evidence type="ECO:0000313" key="3">
    <source>
        <dbReference type="EMBL" id="GHC40397.1"/>
    </source>
</evidence>
<comment type="caution">
    <text evidence="3">The sequence shown here is derived from an EMBL/GenBank/DDBJ whole genome shotgun (WGS) entry which is preliminary data.</text>
</comment>
<evidence type="ECO:0000313" key="4">
    <source>
        <dbReference type="Proteomes" id="UP000644507"/>
    </source>
</evidence>
<dbReference type="Proteomes" id="UP000644507">
    <property type="component" value="Unassembled WGS sequence"/>
</dbReference>
<dbReference type="Pfam" id="PF00534">
    <property type="entry name" value="Glycos_transf_1"/>
    <property type="match status" value="1"/>
</dbReference>
<reference evidence="3" key="1">
    <citation type="journal article" date="2014" name="Int. J. Syst. Evol. Microbiol.">
        <title>Complete genome sequence of Corynebacterium casei LMG S-19264T (=DSM 44701T), isolated from a smear-ripened cheese.</title>
        <authorList>
            <consortium name="US DOE Joint Genome Institute (JGI-PGF)"/>
            <person name="Walter F."/>
            <person name="Albersmeier A."/>
            <person name="Kalinowski J."/>
            <person name="Ruckert C."/>
        </authorList>
    </citation>
    <scope>NUCLEOTIDE SEQUENCE</scope>
    <source>
        <strain evidence="3">KCTC 12988</strain>
    </source>
</reference>
<dbReference type="InterPro" id="IPR001296">
    <property type="entry name" value="Glyco_trans_1"/>
</dbReference>
<dbReference type="InterPro" id="IPR028098">
    <property type="entry name" value="Glyco_trans_4-like_N"/>
</dbReference>
<dbReference type="SUPFAM" id="SSF53756">
    <property type="entry name" value="UDP-Glycosyltransferase/glycogen phosphorylase"/>
    <property type="match status" value="1"/>
</dbReference>
<gene>
    <name evidence="3" type="primary">lpsB</name>
    <name evidence="3" type="ORF">GCM10007100_01070</name>
</gene>
<dbReference type="PANTHER" id="PTHR12526:SF638">
    <property type="entry name" value="SPORE COAT PROTEIN SA"/>
    <property type="match status" value="1"/>
</dbReference>
<name>A0A918TDY4_9BACT</name>
<dbReference type="AlphaFoldDB" id="A0A918TDY4"/>
<dbReference type="PANTHER" id="PTHR12526">
    <property type="entry name" value="GLYCOSYLTRANSFERASE"/>
    <property type="match status" value="1"/>
</dbReference>
<evidence type="ECO:0000259" key="2">
    <source>
        <dbReference type="Pfam" id="PF13439"/>
    </source>
</evidence>
<dbReference type="Gene3D" id="3.40.50.2000">
    <property type="entry name" value="Glycogen Phosphorylase B"/>
    <property type="match status" value="2"/>
</dbReference>
<reference evidence="3" key="2">
    <citation type="submission" date="2020-09" db="EMBL/GenBank/DDBJ databases">
        <authorList>
            <person name="Sun Q."/>
            <person name="Kim S."/>
        </authorList>
    </citation>
    <scope>NUCLEOTIDE SEQUENCE</scope>
    <source>
        <strain evidence="3">KCTC 12988</strain>
    </source>
</reference>